<comment type="caution">
    <text evidence="1">The sequence shown here is derived from an EMBL/GenBank/DDBJ whole genome shotgun (WGS) entry which is preliminary data.</text>
</comment>
<organism evidence="1 2">
    <name type="scientific">Persea americana</name>
    <name type="common">Avocado</name>
    <dbReference type="NCBI Taxonomy" id="3435"/>
    <lineage>
        <taxon>Eukaryota</taxon>
        <taxon>Viridiplantae</taxon>
        <taxon>Streptophyta</taxon>
        <taxon>Embryophyta</taxon>
        <taxon>Tracheophyta</taxon>
        <taxon>Spermatophyta</taxon>
        <taxon>Magnoliopsida</taxon>
        <taxon>Magnoliidae</taxon>
        <taxon>Laurales</taxon>
        <taxon>Lauraceae</taxon>
        <taxon>Persea</taxon>
    </lineage>
</organism>
<dbReference type="Proteomes" id="UP001234297">
    <property type="component" value="Chromosome 3"/>
</dbReference>
<keyword evidence="2" id="KW-1185">Reference proteome</keyword>
<sequence>MYGNSAFLLRAVWCLLGSSLLRMSLLLRARVLLSELLLLPEVLLLDMLLRGSWLDLHYRRRFLAGCRIQRRFG</sequence>
<evidence type="ECO:0000313" key="2">
    <source>
        <dbReference type="Proteomes" id="UP001234297"/>
    </source>
</evidence>
<reference evidence="1 2" key="1">
    <citation type="journal article" date="2022" name="Hortic Res">
        <title>A haplotype resolved chromosomal level avocado genome allows analysis of novel avocado genes.</title>
        <authorList>
            <person name="Nath O."/>
            <person name="Fletcher S.J."/>
            <person name="Hayward A."/>
            <person name="Shaw L.M."/>
            <person name="Masouleh A.K."/>
            <person name="Furtado A."/>
            <person name="Henry R.J."/>
            <person name="Mitter N."/>
        </authorList>
    </citation>
    <scope>NUCLEOTIDE SEQUENCE [LARGE SCALE GENOMIC DNA]</scope>
    <source>
        <strain evidence="2">cv. Hass</strain>
    </source>
</reference>
<proteinExistence type="predicted"/>
<dbReference type="EMBL" id="CM056811">
    <property type="protein sequence ID" value="KAJ8636076.1"/>
    <property type="molecule type" value="Genomic_DNA"/>
</dbReference>
<gene>
    <name evidence="1" type="ORF">MRB53_010343</name>
</gene>
<evidence type="ECO:0000313" key="1">
    <source>
        <dbReference type="EMBL" id="KAJ8636076.1"/>
    </source>
</evidence>
<accession>A0ACC2LRP0</accession>
<protein>
    <submittedName>
        <fullName evidence="1">Uncharacterized protein</fullName>
    </submittedName>
</protein>
<name>A0ACC2LRP0_PERAE</name>